<sequence length="106" mass="11803">MDISSCHSDEKWKGSACRSKEKTKKIESVDLSYSVEHLASVGEALATSRQISQEEIPSCCQCITELMVVGKVSKGSALYNFALTFLVNCKNMERFTTIEEPEYKLG</sequence>
<name>A0ABD1QGH8_9LAMI</name>
<dbReference type="EMBL" id="JBFOLK010000011">
    <property type="protein sequence ID" value="KAL2475216.1"/>
    <property type="molecule type" value="Genomic_DNA"/>
</dbReference>
<dbReference type="AlphaFoldDB" id="A0ABD1QGH8"/>
<reference evidence="2" key="1">
    <citation type="submission" date="2024-07" db="EMBL/GenBank/DDBJ databases">
        <title>Two chromosome-level genome assemblies of Korean endemic species Abeliophyllum distichum and Forsythia ovata (Oleaceae).</title>
        <authorList>
            <person name="Jang H."/>
        </authorList>
    </citation>
    <scope>NUCLEOTIDE SEQUENCE [LARGE SCALE GENOMIC DNA]</scope>
</reference>
<keyword evidence="2" id="KW-1185">Reference proteome</keyword>
<evidence type="ECO:0000313" key="1">
    <source>
        <dbReference type="EMBL" id="KAL2475216.1"/>
    </source>
</evidence>
<evidence type="ECO:0000313" key="2">
    <source>
        <dbReference type="Proteomes" id="UP001604336"/>
    </source>
</evidence>
<organism evidence="1 2">
    <name type="scientific">Abeliophyllum distichum</name>
    <dbReference type="NCBI Taxonomy" id="126358"/>
    <lineage>
        <taxon>Eukaryota</taxon>
        <taxon>Viridiplantae</taxon>
        <taxon>Streptophyta</taxon>
        <taxon>Embryophyta</taxon>
        <taxon>Tracheophyta</taxon>
        <taxon>Spermatophyta</taxon>
        <taxon>Magnoliopsida</taxon>
        <taxon>eudicotyledons</taxon>
        <taxon>Gunneridae</taxon>
        <taxon>Pentapetalae</taxon>
        <taxon>asterids</taxon>
        <taxon>lamiids</taxon>
        <taxon>Lamiales</taxon>
        <taxon>Oleaceae</taxon>
        <taxon>Forsythieae</taxon>
        <taxon>Abeliophyllum</taxon>
    </lineage>
</organism>
<dbReference type="Proteomes" id="UP001604336">
    <property type="component" value="Unassembled WGS sequence"/>
</dbReference>
<accession>A0ABD1QGH8</accession>
<proteinExistence type="predicted"/>
<gene>
    <name evidence="1" type="ORF">Adt_35952</name>
</gene>
<protein>
    <submittedName>
        <fullName evidence="1">Uncharacterized protein</fullName>
    </submittedName>
</protein>
<comment type="caution">
    <text evidence="1">The sequence shown here is derived from an EMBL/GenBank/DDBJ whole genome shotgun (WGS) entry which is preliminary data.</text>
</comment>